<dbReference type="PANTHER" id="PTHR45614:SF25">
    <property type="entry name" value="MYB PROTEIN"/>
    <property type="match status" value="1"/>
</dbReference>
<feature type="domain" description="HTH myb-type" evidence="3">
    <location>
        <begin position="238"/>
        <end position="288"/>
    </location>
</feature>
<dbReference type="RefSeq" id="XP_038778255.1">
    <property type="nucleotide sequence ID" value="XM_038922327.1"/>
</dbReference>
<dbReference type="EMBL" id="CP064813">
    <property type="protein sequence ID" value="QPG74690.1"/>
    <property type="molecule type" value="Genomic_DNA"/>
</dbReference>
<dbReference type="KEGG" id="bnn:FOA43_002023"/>
<dbReference type="CDD" id="cd00167">
    <property type="entry name" value="SANT"/>
    <property type="match status" value="2"/>
</dbReference>
<dbReference type="PROSITE" id="PS51294">
    <property type="entry name" value="HTH_MYB"/>
    <property type="match status" value="2"/>
</dbReference>
<dbReference type="Proteomes" id="UP000662931">
    <property type="component" value="Chromosome 2"/>
</dbReference>
<feature type="region of interest" description="Disordered" evidence="1">
    <location>
        <begin position="642"/>
        <end position="684"/>
    </location>
</feature>
<organism evidence="4 5">
    <name type="scientific">Eeniella nana</name>
    <name type="common">Yeast</name>
    <name type="synonym">Brettanomyces nanus</name>
    <dbReference type="NCBI Taxonomy" id="13502"/>
    <lineage>
        <taxon>Eukaryota</taxon>
        <taxon>Fungi</taxon>
        <taxon>Dikarya</taxon>
        <taxon>Ascomycota</taxon>
        <taxon>Saccharomycotina</taxon>
        <taxon>Pichiomycetes</taxon>
        <taxon>Pichiales</taxon>
        <taxon>Pichiaceae</taxon>
        <taxon>Brettanomyces</taxon>
    </lineage>
</organism>
<feature type="region of interest" description="Disordered" evidence="1">
    <location>
        <begin position="340"/>
        <end position="408"/>
    </location>
</feature>
<dbReference type="InterPro" id="IPR001005">
    <property type="entry name" value="SANT/Myb"/>
</dbReference>
<feature type="region of interest" description="Disordered" evidence="1">
    <location>
        <begin position="1"/>
        <end position="72"/>
    </location>
</feature>
<feature type="compositionally biased region" description="Basic and acidic residues" evidence="1">
    <location>
        <begin position="1"/>
        <end position="12"/>
    </location>
</feature>
<evidence type="ECO:0000313" key="5">
    <source>
        <dbReference type="Proteomes" id="UP000662931"/>
    </source>
</evidence>
<dbReference type="InterPro" id="IPR017930">
    <property type="entry name" value="Myb_dom"/>
</dbReference>
<evidence type="ECO:0000259" key="3">
    <source>
        <dbReference type="PROSITE" id="PS51294"/>
    </source>
</evidence>
<feature type="domain" description="Myb-like" evidence="2">
    <location>
        <begin position="289"/>
        <end position="336"/>
    </location>
</feature>
<feature type="compositionally biased region" description="Basic residues" evidence="1">
    <location>
        <begin position="340"/>
        <end position="355"/>
    </location>
</feature>
<feature type="domain" description="HTH myb-type" evidence="3">
    <location>
        <begin position="289"/>
        <end position="343"/>
    </location>
</feature>
<feature type="domain" description="Myb-like" evidence="2">
    <location>
        <begin position="234"/>
        <end position="288"/>
    </location>
</feature>
<evidence type="ECO:0000313" key="4">
    <source>
        <dbReference type="EMBL" id="QPG74690.1"/>
    </source>
</evidence>
<dbReference type="PANTHER" id="PTHR45614">
    <property type="entry name" value="MYB PROTEIN-RELATED"/>
    <property type="match status" value="1"/>
</dbReference>
<dbReference type="PROSITE" id="PS50090">
    <property type="entry name" value="MYB_LIKE"/>
    <property type="match status" value="2"/>
</dbReference>
<dbReference type="Gene3D" id="1.10.10.60">
    <property type="entry name" value="Homeodomain-like"/>
    <property type="match status" value="2"/>
</dbReference>
<dbReference type="GO" id="GO:0000278">
    <property type="term" value="P:mitotic cell cycle"/>
    <property type="evidence" value="ECO:0007669"/>
    <property type="project" value="TreeGrafter"/>
</dbReference>
<feature type="compositionally biased region" description="Low complexity" evidence="1">
    <location>
        <begin position="653"/>
        <end position="673"/>
    </location>
</feature>
<dbReference type="OrthoDB" id="2143914at2759"/>
<keyword evidence="5" id="KW-1185">Reference proteome</keyword>
<dbReference type="GO" id="GO:0005634">
    <property type="term" value="C:nucleus"/>
    <property type="evidence" value="ECO:0007669"/>
    <property type="project" value="TreeGrafter"/>
</dbReference>
<dbReference type="GeneID" id="62195424"/>
<dbReference type="SUPFAM" id="SSF46689">
    <property type="entry name" value="Homeodomain-like"/>
    <property type="match status" value="1"/>
</dbReference>
<dbReference type="InterPro" id="IPR050560">
    <property type="entry name" value="MYB_TF"/>
</dbReference>
<name>A0A875RP75_EENNA</name>
<sequence length="684" mass="71453">MYDSRQYSKDPSHAYSEPQNLSGVPRSATSTNSNAFHSTAAFTISQPPGHPLGDSQGRASLGSENIKGRPQRYLQETQQVIHRENAREQLREDLQDSQQGNPRGFTSRTMFSMAPLAASIPLASLAPATQISHITPVGVGPRGPLPHMDSLPSVSHMSSMGSLVPPPPLGTQSLDTSFIRLNESTKSAPKSSFDISGTGVHGLSPSLSQNNVSDGGISNGNAYGANGNANGAGAGKPRRGPWSPDEDKQLLELVETFGGEKNLNWVKISQLLETRTAKQARERYHQNLKPSLNKTPITFDEGKLIEQLVKKYGKRWAEIARHLNGRSDNAIKNWWNGGANRRKRAATQAKSKGKVKVSGIRSEGSGNGPAESGGSRAGSVSGGSSGTGSSSDGFSQTPHFNTGIFGGAAGAPGGSNSAALSALPPSLHLPPLRYGRSASVDMRATGATSNLESLPVLRKHKLLDDYSSGSHRRHSAASINSLGSQGALALNPAFGFSALADGSPLSRLSSRNSSITEYTPLSNLSSEGDSITSRRSSMLAAVQSAEPPSTTGQFRSPSFAPRLSVSSASLGASLGAFSPRLQQQQPSITTLPPLSLAEQPMAQAPQLRKDIFKKNFSLHPVGSMGVTAAAGATGAKDLGGNTKDAASNAFSVSTGSNNSTGSSTTSATTATTSQDDKMSISFLV</sequence>
<proteinExistence type="predicted"/>
<protein>
    <submittedName>
        <fullName evidence="4">Uncharacterized protein</fullName>
    </submittedName>
</protein>
<dbReference type="Pfam" id="PF00249">
    <property type="entry name" value="Myb_DNA-binding"/>
    <property type="match status" value="2"/>
</dbReference>
<evidence type="ECO:0000256" key="1">
    <source>
        <dbReference type="SAM" id="MobiDB-lite"/>
    </source>
</evidence>
<dbReference type="InterPro" id="IPR009057">
    <property type="entry name" value="Homeodomain-like_sf"/>
</dbReference>
<dbReference type="AlphaFoldDB" id="A0A875RP75"/>
<evidence type="ECO:0000259" key="2">
    <source>
        <dbReference type="PROSITE" id="PS50090"/>
    </source>
</evidence>
<feature type="compositionally biased region" description="Polar residues" evidence="1">
    <location>
        <begin position="17"/>
        <end position="46"/>
    </location>
</feature>
<reference evidence="4" key="1">
    <citation type="submission" date="2020-10" db="EMBL/GenBank/DDBJ databases">
        <authorList>
            <person name="Roach M.J.R."/>
        </authorList>
    </citation>
    <scope>NUCLEOTIDE SEQUENCE</scope>
    <source>
        <strain evidence="4">CBS 1945</strain>
    </source>
</reference>
<dbReference type="GO" id="GO:0000981">
    <property type="term" value="F:DNA-binding transcription factor activity, RNA polymerase II-specific"/>
    <property type="evidence" value="ECO:0007669"/>
    <property type="project" value="TreeGrafter"/>
</dbReference>
<dbReference type="GO" id="GO:0000978">
    <property type="term" value="F:RNA polymerase II cis-regulatory region sequence-specific DNA binding"/>
    <property type="evidence" value="ECO:0007669"/>
    <property type="project" value="TreeGrafter"/>
</dbReference>
<dbReference type="GO" id="GO:0045944">
    <property type="term" value="P:positive regulation of transcription by RNA polymerase II"/>
    <property type="evidence" value="ECO:0007669"/>
    <property type="project" value="TreeGrafter"/>
</dbReference>
<accession>A0A875RP75</accession>
<gene>
    <name evidence="4" type="ORF">FOA43_002023</name>
</gene>
<dbReference type="SMART" id="SM00717">
    <property type="entry name" value="SANT"/>
    <property type="match status" value="2"/>
</dbReference>